<feature type="signal peptide" evidence="2">
    <location>
        <begin position="1"/>
        <end position="17"/>
    </location>
</feature>
<evidence type="ECO:0000256" key="2">
    <source>
        <dbReference type="SAM" id="SignalP"/>
    </source>
</evidence>
<dbReference type="EMBL" id="BPLF01000003">
    <property type="protein sequence ID" value="GIX64082.1"/>
    <property type="molecule type" value="Genomic_DNA"/>
</dbReference>
<gene>
    <name evidence="3" type="ORF">BcabD6B2_35170</name>
</gene>
<dbReference type="AlphaFoldDB" id="A0AAV4LWA5"/>
<accession>A0AAV4LWA5</accession>
<protein>
    <submittedName>
        <fullName evidence="3">TolQ-type transport protein, putative</fullName>
    </submittedName>
</protein>
<dbReference type="GeneID" id="94195563"/>
<evidence type="ECO:0000313" key="4">
    <source>
        <dbReference type="Proteomes" id="UP001497744"/>
    </source>
</evidence>
<evidence type="ECO:0000313" key="3">
    <source>
        <dbReference type="EMBL" id="GIX64082.1"/>
    </source>
</evidence>
<sequence>MKAVWFVFVTAFGLCLAQPAPPVVAAPPAAAAPPVGAGAQGAAAPPAAAAPPVGAGAQGAAAPQGNLQGGQQAGAQVQNVPMPNMPAEPAAPAVTVPVLAAPAVPANVPVSADEGRKFMMAVSDLKIQLRWEQMRLKRTLITHLRSVIGDGFSFQYDATYQAAEQMDTDDIYTVYTAAKTAYEGAYNENNGTAYYNAATALMAGLPDRDSMYDRWITHLLTMAHAWGESSKTNALWILMRYDVKFQAERILKLYMTLQDLTKYHQAPATNQNSITEIGNLFGTARDVLRYLETPLADEHQTVVALQKYARVNTAASELKAVVRAEVGAIAALFAQVQGINERRFADAVDDARQIFNASEYMRLLPMQFAPLTVDSWQRAGGQLRFISSVGLWRFAEVCYENLRSIAGRVAGHDYAVATNSYHQLLTDVMAYNTAAGALLHVAQPAANAAQAEGAAMTTMIQSARDFIFKYIEAVSNIVALLDDDAKQISKLESFGTDAKVKSLLVLYVNRMLRLHRVYLVETDNGMVNQAYLAAVMKGNKLLEIAEYYKSQADAVDDQTTAERMREIMGPISEAVTEANGNIAYADTQLRTLYNVNGSVAELHSQLYVEMKILMDAMVHRYFEPKEAANTGGDEAAPSASGFLIPSALTVGALTVLMTSAI</sequence>
<comment type="caution">
    <text evidence="3">The sequence shown here is derived from an EMBL/GenBank/DDBJ whole genome shotgun (WGS) entry which is preliminary data.</text>
</comment>
<dbReference type="RefSeq" id="XP_067716151.1">
    <property type="nucleotide sequence ID" value="XM_067860050.1"/>
</dbReference>
<evidence type="ECO:0000256" key="1">
    <source>
        <dbReference type="SAM" id="MobiDB-lite"/>
    </source>
</evidence>
<dbReference type="Proteomes" id="UP001497744">
    <property type="component" value="Unassembled WGS sequence"/>
</dbReference>
<organism evidence="3 4">
    <name type="scientific">Babesia caballi</name>
    <dbReference type="NCBI Taxonomy" id="5871"/>
    <lineage>
        <taxon>Eukaryota</taxon>
        <taxon>Sar</taxon>
        <taxon>Alveolata</taxon>
        <taxon>Apicomplexa</taxon>
        <taxon>Aconoidasida</taxon>
        <taxon>Piroplasmida</taxon>
        <taxon>Babesiidae</taxon>
        <taxon>Babesia</taxon>
    </lineage>
</organism>
<proteinExistence type="predicted"/>
<reference evidence="3 4" key="1">
    <citation type="submission" date="2021-06" db="EMBL/GenBank/DDBJ databases">
        <title>Genome sequence of Babesia caballi.</title>
        <authorList>
            <person name="Yamagishi J."/>
            <person name="Kidaka T."/>
            <person name="Ochi A."/>
        </authorList>
    </citation>
    <scope>NUCLEOTIDE SEQUENCE [LARGE SCALE GENOMIC DNA]</scope>
    <source>
        <strain evidence="3">USDA-D6B2</strain>
    </source>
</reference>
<keyword evidence="4" id="KW-1185">Reference proteome</keyword>
<keyword evidence="2" id="KW-0732">Signal</keyword>
<name>A0AAV4LWA5_BABCB</name>
<feature type="region of interest" description="Disordered" evidence="1">
    <location>
        <begin position="27"/>
        <end position="74"/>
    </location>
</feature>
<feature type="compositionally biased region" description="Low complexity" evidence="1">
    <location>
        <begin position="27"/>
        <end position="66"/>
    </location>
</feature>
<feature type="chain" id="PRO_5043853708" evidence="2">
    <location>
        <begin position="18"/>
        <end position="661"/>
    </location>
</feature>